<dbReference type="InterPro" id="IPR008949">
    <property type="entry name" value="Isoprenoid_synthase_dom_sf"/>
</dbReference>
<dbReference type="InterPro" id="IPR019845">
    <property type="entry name" value="Squalene/phytoene_synthase_CS"/>
</dbReference>
<evidence type="ECO:0000256" key="18">
    <source>
        <dbReference type="ARBA" id="ARBA00023268"/>
    </source>
</evidence>
<comment type="caution">
    <text evidence="20">The sequence shown here is derived from an EMBL/GenBank/DDBJ whole genome shotgun (WGS) entry which is preliminary data.</text>
</comment>
<evidence type="ECO:0000256" key="9">
    <source>
        <dbReference type="ARBA" id="ARBA00022857"/>
    </source>
</evidence>
<keyword evidence="9" id="KW-0521">NADP</keyword>
<keyword evidence="8 19" id="KW-0812">Transmembrane</keyword>
<dbReference type="PROSITE" id="PS01044">
    <property type="entry name" value="SQUALEN_PHYTOEN_SYN_1"/>
    <property type="match status" value="1"/>
</dbReference>
<comment type="pathway">
    <text evidence="3 19">Terpene metabolism; lanosterol biosynthesis; lanosterol from farnesyl diphosphate: step 1/3.</text>
</comment>
<evidence type="ECO:0000256" key="12">
    <source>
        <dbReference type="ARBA" id="ARBA00023011"/>
    </source>
</evidence>
<dbReference type="GO" id="GO:0005789">
    <property type="term" value="C:endoplasmic reticulum membrane"/>
    <property type="evidence" value="ECO:0007669"/>
    <property type="project" value="TreeGrafter"/>
</dbReference>
<evidence type="ECO:0000256" key="10">
    <source>
        <dbReference type="ARBA" id="ARBA00022955"/>
    </source>
</evidence>
<evidence type="ECO:0000313" key="20">
    <source>
        <dbReference type="EMBL" id="OEJ82430.1"/>
    </source>
</evidence>
<dbReference type="Pfam" id="PF00494">
    <property type="entry name" value="SQS_PSY"/>
    <property type="match status" value="1"/>
</dbReference>
<dbReference type="GO" id="GO:0045338">
    <property type="term" value="P:farnesyl diphosphate metabolic process"/>
    <property type="evidence" value="ECO:0007669"/>
    <property type="project" value="InterPro"/>
</dbReference>
<dbReference type="CDD" id="cd00683">
    <property type="entry name" value="Trans_IPPS_HH"/>
    <property type="match status" value="1"/>
</dbReference>
<accession>A0A1E5R6B2</accession>
<dbReference type="GO" id="GO:0055056">
    <property type="term" value="F:D-glucose transmembrane transporter activity"/>
    <property type="evidence" value="ECO:0007669"/>
    <property type="project" value="UniProtKB-UniRule"/>
</dbReference>
<comment type="function">
    <text evidence="19">Catalyzes the condensation of 2 farnesyl pyrophosphate (FPP) moieties to form squalene.</text>
</comment>
<dbReference type="GO" id="GO:0006696">
    <property type="term" value="P:ergosterol biosynthetic process"/>
    <property type="evidence" value="ECO:0007669"/>
    <property type="project" value="TreeGrafter"/>
</dbReference>
<evidence type="ECO:0000256" key="17">
    <source>
        <dbReference type="ARBA" id="ARBA00023229"/>
    </source>
</evidence>
<dbReference type="InterPro" id="IPR006449">
    <property type="entry name" value="Squal_synth-like"/>
</dbReference>
<feature type="transmembrane region" description="Helical" evidence="19">
    <location>
        <begin position="423"/>
        <end position="440"/>
    </location>
</feature>
<keyword evidence="12" id="KW-0756">Sterol biosynthesis</keyword>
<evidence type="ECO:0000256" key="7">
    <source>
        <dbReference type="ARBA" id="ARBA00022679"/>
    </source>
</evidence>
<organism evidence="20 21">
    <name type="scientific">Hanseniaspora opuntiae</name>
    <dbReference type="NCBI Taxonomy" id="211096"/>
    <lineage>
        <taxon>Eukaryota</taxon>
        <taxon>Fungi</taxon>
        <taxon>Dikarya</taxon>
        <taxon>Ascomycota</taxon>
        <taxon>Saccharomycotina</taxon>
        <taxon>Saccharomycetes</taxon>
        <taxon>Saccharomycodales</taxon>
        <taxon>Saccharomycodaceae</taxon>
        <taxon>Hanseniaspora</taxon>
    </lineage>
</organism>
<evidence type="ECO:0000256" key="8">
    <source>
        <dbReference type="ARBA" id="ARBA00022692"/>
    </source>
</evidence>
<dbReference type="InterPro" id="IPR033904">
    <property type="entry name" value="Trans_IPPS_HH"/>
</dbReference>
<comment type="cofactor">
    <cofactor evidence="1 19">
        <name>Mg(2+)</name>
        <dbReference type="ChEBI" id="CHEBI:18420"/>
    </cofactor>
</comment>
<evidence type="ECO:0000256" key="6">
    <source>
        <dbReference type="ARBA" id="ARBA00022516"/>
    </source>
</evidence>
<dbReference type="OrthoDB" id="431150at2759"/>
<keyword evidence="15" id="KW-1207">Sterol metabolism</keyword>
<dbReference type="SFLD" id="SFLDS00005">
    <property type="entry name" value="Isoprenoid_Synthase_Type_I"/>
    <property type="match status" value="1"/>
</dbReference>
<dbReference type="NCBIfam" id="TIGR01559">
    <property type="entry name" value="squal_synth"/>
    <property type="match status" value="1"/>
</dbReference>
<protein>
    <recommendedName>
        <fullName evidence="5 19">Squalene synthase</fullName>
        <shortName evidence="19">SQS</shortName>
        <shortName evidence="19">SS</shortName>
        <ecNumber evidence="5 19">2.5.1.21</ecNumber>
    </recommendedName>
</protein>
<evidence type="ECO:0000256" key="13">
    <source>
        <dbReference type="ARBA" id="ARBA00023098"/>
    </source>
</evidence>
<evidence type="ECO:0000256" key="4">
    <source>
        <dbReference type="ARBA" id="ARBA00006251"/>
    </source>
</evidence>
<evidence type="ECO:0000313" key="21">
    <source>
        <dbReference type="Proteomes" id="UP000095605"/>
    </source>
</evidence>
<sequence length="442" mass="51350">MGKLTQLLSHPLELKAVITLKFLQKDLYETKPITNADLKRCYELLTLTSRSFAMVIKQLHPSLKDVIMIFYLVLRALDTVEDDMSIDSKIKIPLLRSFHEKLDLKDWTFTGNADTEKDKCVLLEFDKILNVYHTFDDAYKRIIKDITKKMGNGMADYILDENFNLNGVETIKDYDLYCHYVAGLVGEGLTEILVQAGFASKTLLTDANDKRLMESMGLFLQKVNITRDYYEDLLDKRSFWPREIYSKHCENLKDLSLVENEQNGIWCINDMVLNSLSHVTDVLNYLSFVEEQSSYQFCCIPQVMAIATMALIFNNKDILTKDNIKIRKGETCYLILKSRTFKGTLEIFDYYLKQIKAKLQVEDPNYLKLNIQIAKIQQYMEMMTQKNLPEGKEPKKTDVYVRTARKLVHNDKIMKNAIDIENMIFYGVAVAMLSTFVIFMKL</sequence>
<dbReference type="SFLD" id="SFLDG01018">
    <property type="entry name" value="Squalene/Phytoene_Synthase_Lik"/>
    <property type="match status" value="1"/>
</dbReference>
<keyword evidence="13" id="KW-0443">Lipid metabolism</keyword>
<comment type="catalytic activity">
    <reaction evidence="19">
        <text>2 (2E,6E)-farnesyl diphosphate + NADPH + H(+) = squalene + 2 diphosphate + NADP(+)</text>
        <dbReference type="Rhea" id="RHEA:32295"/>
        <dbReference type="ChEBI" id="CHEBI:15378"/>
        <dbReference type="ChEBI" id="CHEBI:15440"/>
        <dbReference type="ChEBI" id="CHEBI:33019"/>
        <dbReference type="ChEBI" id="CHEBI:57783"/>
        <dbReference type="ChEBI" id="CHEBI:58349"/>
        <dbReference type="ChEBI" id="CHEBI:175763"/>
        <dbReference type="EC" id="2.5.1.21"/>
    </reaction>
</comment>
<evidence type="ECO:0000256" key="11">
    <source>
        <dbReference type="ARBA" id="ARBA00022989"/>
    </source>
</evidence>
<dbReference type="SUPFAM" id="SSF48576">
    <property type="entry name" value="Terpenoid synthases"/>
    <property type="match status" value="1"/>
</dbReference>
<keyword evidence="7 19" id="KW-0808">Transferase</keyword>
<keyword evidence="10" id="KW-0752">Steroid biosynthesis</keyword>
<comment type="catalytic activity">
    <reaction evidence="19">
        <text>2 (2E,6E)-farnesyl diphosphate + NADH + H(+) = squalene + 2 diphosphate + NAD(+)</text>
        <dbReference type="Rhea" id="RHEA:32299"/>
        <dbReference type="ChEBI" id="CHEBI:15378"/>
        <dbReference type="ChEBI" id="CHEBI:15440"/>
        <dbReference type="ChEBI" id="CHEBI:33019"/>
        <dbReference type="ChEBI" id="CHEBI:57540"/>
        <dbReference type="ChEBI" id="CHEBI:57945"/>
        <dbReference type="ChEBI" id="CHEBI:175763"/>
        <dbReference type="EC" id="2.5.1.21"/>
    </reaction>
</comment>
<keyword evidence="17" id="KW-0414">Isoprene biosynthesis</keyword>
<dbReference type="FunFam" id="1.10.600.10:FF:000003">
    <property type="entry name" value="Farnesyl-diphosphate farnesyltransferase 1"/>
    <property type="match status" value="1"/>
</dbReference>
<keyword evidence="6" id="KW-0444">Lipid biosynthesis</keyword>
<keyword evidence="14 19" id="KW-0472">Membrane</keyword>
<dbReference type="EMBL" id="LPNL01000008">
    <property type="protein sequence ID" value="OEJ82430.1"/>
    <property type="molecule type" value="Genomic_DNA"/>
</dbReference>
<dbReference type="EC" id="2.5.1.21" evidence="5 19"/>
<keyword evidence="16" id="KW-0753">Steroid metabolism</keyword>
<evidence type="ECO:0000256" key="14">
    <source>
        <dbReference type="ARBA" id="ARBA00023136"/>
    </source>
</evidence>
<name>A0A1E5R6B2_9ASCO</name>
<evidence type="ECO:0000256" key="1">
    <source>
        <dbReference type="ARBA" id="ARBA00001946"/>
    </source>
</evidence>
<keyword evidence="11 19" id="KW-1133">Transmembrane helix</keyword>
<evidence type="ECO:0000256" key="16">
    <source>
        <dbReference type="ARBA" id="ARBA00023221"/>
    </source>
</evidence>
<comment type="subcellular location">
    <subcellularLocation>
        <location evidence="2">Membrane</location>
    </subcellularLocation>
</comment>
<evidence type="ECO:0000256" key="19">
    <source>
        <dbReference type="RuleBase" id="RU368088"/>
    </source>
</evidence>
<dbReference type="InterPro" id="IPR002060">
    <property type="entry name" value="Squ/phyt_synthse"/>
</dbReference>
<dbReference type="PANTHER" id="PTHR11626:SF2">
    <property type="entry name" value="SQUALENE SYNTHASE"/>
    <property type="match status" value="1"/>
</dbReference>
<keyword evidence="18" id="KW-0511">Multifunctional enzyme</keyword>
<dbReference type="InterPro" id="IPR044844">
    <property type="entry name" value="Trans_IPPS_euk-type"/>
</dbReference>
<dbReference type="Gene3D" id="1.10.600.10">
    <property type="entry name" value="Farnesyl Diphosphate Synthase"/>
    <property type="match status" value="1"/>
</dbReference>
<dbReference type="AlphaFoldDB" id="A0A1E5R6B2"/>
<evidence type="ECO:0000256" key="15">
    <source>
        <dbReference type="ARBA" id="ARBA00023166"/>
    </source>
</evidence>
<dbReference type="PANTHER" id="PTHR11626">
    <property type="entry name" value="FARNESYL-DIPHOSPHATE FARNESYLTRANSFERASE"/>
    <property type="match status" value="1"/>
</dbReference>
<comment type="similarity">
    <text evidence="4 19">Belongs to the phytoene/squalene synthase family.</text>
</comment>
<keyword evidence="21" id="KW-1185">Reference proteome</keyword>
<dbReference type="GO" id="GO:0008299">
    <property type="term" value="P:isoprenoid biosynthetic process"/>
    <property type="evidence" value="ECO:0007669"/>
    <property type="project" value="UniProtKB-KW"/>
</dbReference>
<dbReference type="GO" id="GO:0051996">
    <property type="term" value="F:squalene synthase [NAD(P)H] activity"/>
    <property type="evidence" value="ECO:0007669"/>
    <property type="project" value="UniProtKB-UniRule"/>
</dbReference>
<dbReference type="PROSITE" id="PS01045">
    <property type="entry name" value="SQUALEN_PHYTOEN_SYN_2"/>
    <property type="match status" value="1"/>
</dbReference>
<evidence type="ECO:0000256" key="5">
    <source>
        <dbReference type="ARBA" id="ARBA00012373"/>
    </source>
</evidence>
<proteinExistence type="inferred from homology"/>
<gene>
    <name evidence="20" type="ORF">AWRI3578_g3460</name>
</gene>
<dbReference type="Proteomes" id="UP000095605">
    <property type="component" value="Unassembled WGS sequence"/>
</dbReference>
<reference evidence="21" key="1">
    <citation type="journal article" date="2016" name="Genome Announc.">
        <title>Genome sequences of three species of Hanseniaspora isolated from spontaneous wine fermentations.</title>
        <authorList>
            <person name="Sternes P.R."/>
            <person name="Lee D."/>
            <person name="Kutyna D.R."/>
            <person name="Borneman A.R."/>
        </authorList>
    </citation>
    <scope>NUCLEOTIDE SEQUENCE [LARGE SCALE GENOMIC DNA]</scope>
    <source>
        <strain evidence="21">AWRI3578</strain>
    </source>
</reference>
<evidence type="ECO:0000256" key="3">
    <source>
        <dbReference type="ARBA" id="ARBA00005057"/>
    </source>
</evidence>
<evidence type="ECO:0000256" key="2">
    <source>
        <dbReference type="ARBA" id="ARBA00004370"/>
    </source>
</evidence>
<dbReference type="UniPathway" id="UPA00767">
    <property type="reaction ID" value="UER00751"/>
</dbReference>